<dbReference type="Gene3D" id="3.40.190.10">
    <property type="entry name" value="Periplasmic binding protein-like II"/>
    <property type="match status" value="2"/>
</dbReference>
<dbReference type="CDD" id="cd08411">
    <property type="entry name" value="PBP2_OxyR"/>
    <property type="match status" value="1"/>
</dbReference>
<keyword evidence="5" id="KW-0804">Transcription</keyword>
<dbReference type="SUPFAM" id="SSF53850">
    <property type="entry name" value="Periplasmic binding protein-like II"/>
    <property type="match status" value="1"/>
</dbReference>
<proteinExistence type="inferred from homology"/>
<dbReference type="Proteomes" id="UP000029736">
    <property type="component" value="Unassembled WGS sequence"/>
</dbReference>
<dbReference type="SUPFAM" id="SSF46785">
    <property type="entry name" value="Winged helix' DNA-binding domain"/>
    <property type="match status" value="1"/>
</dbReference>
<evidence type="ECO:0000313" key="7">
    <source>
        <dbReference type="EMBL" id="KGE86747.1"/>
    </source>
</evidence>
<feature type="domain" description="HTH lysR-type" evidence="6">
    <location>
        <begin position="1"/>
        <end position="58"/>
    </location>
</feature>
<keyword evidence="8" id="KW-1185">Reference proteome</keyword>
<dbReference type="InterPro" id="IPR036388">
    <property type="entry name" value="WH-like_DNA-bd_sf"/>
</dbReference>
<protein>
    <submittedName>
        <fullName evidence="7">Transcriptional regulator</fullName>
    </submittedName>
</protein>
<evidence type="ECO:0000313" key="8">
    <source>
        <dbReference type="Proteomes" id="UP000029736"/>
    </source>
</evidence>
<dbReference type="GO" id="GO:0003700">
    <property type="term" value="F:DNA-binding transcription factor activity"/>
    <property type="evidence" value="ECO:0007669"/>
    <property type="project" value="InterPro"/>
</dbReference>
<dbReference type="AlphaFoldDB" id="A0A098S690"/>
<dbReference type="OrthoDB" id="9803735at2"/>
<keyword evidence="3" id="KW-0238">DNA-binding</keyword>
<evidence type="ECO:0000256" key="3">
    <source>
        <dbReference type="ARBA" id="ARBA00023125"/>
    </source>
</evidence>
<organism evidence="7 8">
    <name type="scientific">Phaeodactylibacter xiamenensis</name>
    <dbReference type="NCBI Taxonomy" id="1524460"/>
    <lineage>
        <taxon>Bacteria</taxon>
        <taxon>Pseudomonadati</taxon>
        <taxon>Bacteroidota</taxon>
        <taxon>Saprospiria</taxon>
        <taxon>Saprospirales</taxon>
        <taxon>Haliscomenobacteraceae</taxon>
        <taxon>Phaeodactylibacter</taxon>
    </lineage>
</organism>
<dbReference type="FunFam" id="1.10.10.10:FF:000001">
    <property type="entry name" value="LysR family transcriptional regulator"/>
    <property type="match status" value="1"/>
</dbReference>
<evidence type="ECO:0000259" key="6">
    <source>
        <dbReference type="PROSITE" id="PS50931"/>
    </source>
</evidence>
<evidence type="ECO:0000256" key="1">
    <source>
        <dbReference type="ARBA" id="ARBA00009437"/>
    </source>
</evidence>
<dbReference type="PRINTS" id="PR00039">
    <property type="entry name" value="HTHLYSR"/>
</dbReference>
<dbReference type="InterPro" id="IPR005119">
    <property type="entry name" value="LysR_subst-bd"/>
</dbReference>
<dbReference type="GO" id="GO:0003677">
    <property type="term" value="F:DNA binding"/>
    <property type="evidence" value="ECO:0007669"/>
    <property type="project" value="UniProtKB-KW"/>
</dbReference>
<dbReference type="Pfam" id="PF00126">
    <property type="entry name" value="HTH_1"/>
    <property type="match status" value="1"/>
</dbReference>
<accession>A0A098S690</accession>
<dbReference type="PANTHER" id="PTHR30346:SF26">
    <property type="entry name" value="HYDROGEN PEROXIDE-INDUCIBLE GENES ACTIVATOR"/>
    <property type="match status" value="1"/>
</dbReference>
<dbReference type="RefSeq" id="WP_044224306.1">
    <property type="nucleotide sequence ID" value="NZ_JBKAGJ010000016.1"/>
</dbReference>
<dbReference type="GO" id="GO:0032993">
    <property type="term" value="C:protein-DNA complex"/>
    <property type="evidence" value="ECO:0007669"/>
    <property type="project" value="TreeGrafter"/>
</dbReference>
<dbReference type="PROSITE" id="PS50931">
    <property type="entry name" value="HTH_LYSR"/>
    <property type="match status" value="1"/>
</dbReference>
<dbReference type="InterPro" id="IPR036390">
    <property type="entry name" value="WH_DNA-bd_sf"/>
</dbReference>
<dbReference type="InterPro" id="IPR000847">
    <property type="entry name" value="LysR_HTH_N"/>
</dbReference>
<dbReference type="Gene3D" id="1.10.10.10">
    <property type="entry name" value="Winged helix-like DNA-binding domain superfamily/Winged helix DNA-binding domain"/>
    <property type="match status" value="1"/>
</dbReference>
<name>A0A098S690_9BACT</name>
<evidence type="ECO:0000256" key="4">
    <source>
        <dbReference type="ARBA" id="ARBA00023159"/>
    </source>
</evidence>
<dbReference type="STRING" id="1524460.IX84_19970"/>
<comment type="similarity">
    <text evidence="1">Belongs to the LysR transcriptional regulatory family.</text>
</comment>
<evidence type="ECO:0000256" key="5">
    <source>
        <dbReference type="ARBA" id="ARBA00023163"/>
    </source>
</evidence>
<reference evidence="7 8" key="1">
    <citation type="journal article" date="2014" name="Int. J. Syst. Evol. Microbiol.">
        <title>Phaeodactylibacter xiamenensis gen. nov., sp. nov., a member of the family Saprospiraceae isolated from the marine alga Phaeodactylum tricornutum.</title>
        <authorList>
            <person name="Chen Z.Jr."/>
            <person name="Lei X."/>
            <person name="Lai Q."/>
            <person name="Li Y."/>
            <person name="Zhang B."/>
            <person name="Zhang J."/>
            <person name="Zhang H."/>
            <person name="Yang L."/>
            <person name="Zheng W."/>
            <person name="Tian Y."/>
            <person name="Yu Z."/>
            <person name="Xu H.Jr."/>
            <person name="Zheng T."/>
        </authorList>
    </citation>
    <scope>NUCLEOTIDE SEQUENCE [LARGE SCALE GENOMIC DNA]</scope>
    <source>
        <strain evidence="7 8">KD52</strain>
    </source>
</reference>
<dbReference type="PANTHER" id="PTHR30346">
    <property type="entry name" value="TRANSCRIPTIONAL DUAL REGULATOR HCAR-RELATED"/>
    <property type="match status" value="1"/>
</dbReference>
<gene>
    <name evidence="7" type="ORF">IX84_19970</name>
</gene>
<keyword evidence="4" id="KW-0010">Activator</keyword>
<evidence type="ECO:0000256" key="2">
    <source>
        <dbReference type="ARBA" id="ARBA00023015"/>
    </source>
</evidence>
<comment type="caution">
    <text evidence="7">The sequence shown here is derived from an EMBL/GenBank/DDBJ whole genome shotgun (WGS) entry which is preliminary data.</text>
</comment>
<dbReference type="Pfam" id="PF03466">
    <property type="entry name" value="LysR_substrate"/>
    <property type="match status" value="1"/>
</dbReference>
<keyword evidence="2" id="KW-0805">Transcription regulation</keyword>
<sequence>MTLTQLEYIIAVDNEKSFAKAAKSCRVTQPTLSMQVKKLEEDLGVLLFDRSKKPILTTDIGQRIVSQARTIIRETSRIPELIREEQEMVKGELRVGVIPTLGPYLLPMFLPHFMQAYPDVQLHIQELLSHEIMDRLRADQLDVGLLVTPIRSDGFTEIPLFYETFVVYMSTSHPLTDKDRIDFEDLNIEDMWLLQEGHCFRSQVVNICSEQQEQHTQRGLRFESGSLETLRRIVERQYGYTLLPELATLELSEELYNKHVRTFRNPQPVREVSIVLRRSFMKRRLVDLLQKAILEAVPDILKNSKRGRKVEWEGY</sequence>
<dbReference type="EMBL" id="JPOS01000075">
    <property type="protein sequence ID" value="KGE86747.1"/>
    <property type="molecule type" value="Genomic_DNA"/>
</dbReference>